<proteinExistence type="predicted"/>
<dbReference type="PANTHER" id="PTHR35936">
    <property type="entry name" value="MEMBRANE-BOUND LYTIC MUREIN TRANSGLYCOSYLASE F"/>
    <property type="match status" value="1"/>
</dbReference>
<protein>
    <submittedName>
        <fullName evidence="1">Uncharacterized protein</fullName>
    </submittedName>
</protein>
<reference evidence="1" key="1">
    <citation type="submission" date="2018-05" db="EMBL/GenBank/DDBJ databases">
        <authorList>
            <person name="Lanie J.A."/>
            <person name="Ng W.-L."/>
            <person name="Kazmierczak K.M."/>
            <person name="Andrzejewski T.M."/>
            <person name="Davidsen T.M."/>
            <person name="Wayne K.J."/>
            <person name="Tettelin H."/>
            <person name="Glass J.I."/>
            <person name="Rusch D."/>
            <person name="Podicherti R."/>
            <person name="Tsui H.-C.T."/>
            <person name="Winkler M.E."/>
        </authorList>
    </citation>
    <scope>NUCLEOTIDE SEQUENCE</scope>
</reference>
<organism evidence="1">
    <name type="scientific">marine metagenome</name>
    <dbReference type="NCBI Taxonomy" id="408172"/>
    <lineage>
        <taxon>unclassified sequences</taxon>
        <taxon>metagenomes</taxon>
        <taxon>ecological metagenomes</taxon>
    </lineage>
</organism>
<accession>A0A381RVP8</accession>
<evidence type="ECO:0000313" key="1">
    <source>
        <dbReference type="EMBL" id="SUZ95201.1"/>
    </source>
</evidence>
<dbReference type="AlphaFoldDB" id="A0A381RVP8"/>
<gene>
    <name evidence="1" type="ORF">METZ01_LOCUS48055</name>
</gene>
<sequence>MIRLAILWTLISVIGCAVDQQIQTLRPGVLTVAVTSDAPTNQYDSQLWIRQYVEQFAAEHELTISWIVVPFNESWLLASRDEVDLVATNVANFPDRAHLGATFSEPFLYERRALRINPEDQGHYEHINDFIGKTVGVVSGMAAERDVNRRAPDGVIVRTTNTFAQLYAEFDIGQLDAIAEAEYYALDGQVIPSHGSEVILIDHHDLTPGQREESVFVICDKSQNLLSAVNTFIGRTRFPL</sequence>
<dbReference type="SUPFAM" id="SSF53850">
    <property type="entry name" value="Periplasmic binding protein-like II"/>
    <property type="match status" value="1"/>
</dbReference>
<dbReference type="EMBL" id="UINC01002304">
    <property type="protein sequence ID" value="SUZ95201.1"/>
    <property type="molecule type" value="Genomic_DNA"/>
</dbReference>
<dbReference type="Gene3D" id="3.40.190.10">
    <property type="entry name" value="Periplasmic binding protein-like II"/>
    <property type="match status" value="2"/>
</dbReference>
<dbReference type="PROSITE" id="PS51257">
    <property type="entry name" value="PROKAR_LIPOPROTEIN"/>
    <property type="match status" value="1"/>
</dbReference>
<dbReference type="PANTHER" id="PTHR35936:SF19">
    <property type="entry name" value="AMINO-ACID-BINDING PROTEIN YXEM-RELATED"/>
    <property type="match status" value="1"/>
</dbReference>
<name>A0A381RVP8_9ZZZZ</name>